<dbReference type="PROSITE" id="PS50020">
    <property type="entry name" value="WW_DOMAIN_2"/>
    <property type="match status" value="1"/>
</dbReference>
<feature type="region of interest" description="Disordered" evidence="1">
    <location>
        <begin position="527"/>
        <end position="567"/>
    </location>
</feature>
<dbReference type="CDD" id="cd00201">
    <property type="entry name" value="WW"/>
    <property type="match status" value="1"/>
</dbReference>
<reference evidence="3 4" key="1">
    <citation type="journal article" date="2019" name="Genome Biol. Evol.">
        <title>Nanopore Sequencing Significantly Improves Genome Assembly of the Protozoan Parasite Trypanosoma cruzi.</title>
        <authorList>
            <person name="Diaz-Viraque F."/>
            <person name="Pita S."/>
            <person name="Greif G."/>
            <person name="de Souza R.C.M."/>
            <person name="Iraola G."/>
            <person name="Robello C."/>
        </authorList>
    </citation>
    <scope>NUCLEOTIDE SEQUENCE [LARGE SCALE GENOMIC DNA]</scope>
    <source>
        <strain evidence="3 4">Berenice</strain>
    </source>
</reference>
<dbReference type="AlphaFoldDB" id="A0A7J6XUF3"/>
<dbReference type="VEuPathDB" id="TriTrypDB:BCY84_11383"/>
<dbReference type="SUPFAM" id="SSF51045">
    <property type="entry name" value="WW domain"/>
    <property type="match status" value="1"/>
</dbReference>
<proteinExistence type="predicted"/>
<feature type="compositionally biased region" description="Basic and acidic residues" evidence="1">
    <location>
        <begin position="542"/>
        <end position="556"/>
    </location>
</feature>
<dbReference type="InterPro" id="IPR001202">
    <property type="entry name" value="WW_dom"/>
</dbReference>
<feature type="region of interest" description="Disordered" evidence="1">
    <location>
        <begin position="384"/>
        <end position="455"/>
    </location>
</feature>
<dbReference type="Proteomes" id="UP000583944">
    <property type="component" value="Unassembled WGS sequence"/>
</dbReference>
<evidence type="ECO:0000313" key="3">
    <source>
        <dbReference type="EMBL" id="KAF5218077.1"/>
    </source>
</evidence>
<organism evidence="3 4">
    <name type="scientific">Trypanosoma cruzi</name>
    <dbReference type="NCBI Taxonomy" id="5693"/>
    <lineage>
        <taxon>Eukaryota</taxon>
        <taxon>Discoba</taxon>
        <taxon>Euglenozoa</taxon>
        <taxon>Kinetoplastea</taxon>
        <taxon>Metakinetoplastina</taxon>
        <taxon>Trypanosomatida</taxon>
        <taxon>Trypanosomatidae</taxon>
        <taxon>Trypanosoma</taxon>
        <taxon>Schizotrypanum</taxon>
    </lineage>
</organism>
<evidence type="ECO:0000256" key="1">
    <source>
        <dbReference type="SAM" id="MobiDB-lite"/>
    </source>
</evidence>
<feature type="compositionally biased region" description="Polar residues" evidence="1">
    <location>
        <begin position="420"/>
        <end position="430"/>
    </location>
</feature>
<comment type="caution">
    <text evidence="3">The sequence shown here is derived from an EMBL/GenBank/DDBJ whole genome shotgun (WGS) entry which is preliminary data.</text>
</comment>
<protein>
    <recommendedName>
        <fullName evidence="2">WW domain-containing protein</fullName>
    </recommendedName>
</protein>
<dbReference type="VEuPathDB" id="TriTrypDB:ECC02_008998"/>
<evidence type="ECO:0000259" key="2">
    <source>
        <dbReference type="PROSITE" id="PS50020"/>
    </source>
</evidence>
<feature type="domain" description="WW" evidence="2">
    <location>
        <begin position="585"/>
        <end position="613"/>
    </location>
</feature>
<gene>
    <name evidence="3" type="ORF">ECC02_008998</name>
</gene>
<sequence length="618" mass="67929">MSHSHEQQPLPPSSMRAFVACSAFEFGGDRGPGGIGGGIVAFKYPRKGLRGCCARPFERAVVRLTRESLSVYRPTEPGLHAELSWRNVRERRRHVSRKGDRVSYDFAFFTHSDILLLEVEDALTADGITAVLQLLNVADASFASPVQDAVQWLVQNRPLPVSSVGCRSPPAPTTRVPVIQRDDPRGEALRRIRMREEEMREAIFYVPPRRSYATSLGTERRLKTRSPPRGSSSPAPRPNSQPLPRHIAAGTSADVGAPPLPRSASYSLGGEIARQSGTETASEMRELLHLLEQEEKKTTVLLESQEMRIRALRLMEETDAPLSLRQQAMTISGAHFFCNGRQKPRTESQEMGGKEAVQTVCDGSYASHERPPLALREMQPLPHRDQHQELSLHTQKPSSGSVMPTDADVKCESAKPALTSLGTHNGSNEELNGARRMGSHHKTEQQRQHQLPVDGLSDSEALAREGWCSELSYGKEEAATTESQPLVKGNPSPAVAAAATKAAEACSATPAEGGGVLCGNWEEPRQREAGRTYDSQTATQEARGKPPSEALEEKKGGAAPQREQQEVQEGIAAKTKGALRVCGTWKEYRDAKSGRLYYVNTETKQRTWKIKETPFANE</sequence>
<name>A0A7J6XUF3_TRYCR</name>
<evidence type="ECO:0000313" key="4">
    <source>
        <dbReference type="Proteomes" id="UP000583944"/>
    </source>
</evidence>
<accession>A0A7J6XUF3</accession>
<feature type="compositionally biased region" description="Low complexity" evidence="1">
    <location>
        <begin position="225"/>
        <end position="234"/>
    </location>
</feature>
<dbReference type="EMBL" id="JABDHM010000108">
    <property type="protein sequence ID" value="KAF5218077.1"/>
    <property type="molecule type" value="Genomic_DNA"/>
</dbReference>
<feature type="region of interest" description="Disordered" evidence="1">
    <location>
        <begin position="215"/>
        <end position="267"/>
    </location>
</feature>
<feature type="compositionally biased region" description="Polar residues" evidence="1">
    <location>
        <begin position="391"/>
        <end position="402"/>
    </location>
</feature>
<dbReference type="Gene3D" id="2.20.70.10">
    <property type="match status" value="1"/>
</dbReference>
<dbReference type="InterPro" id="IPR036020">
    <property type="entry name" value="WW_dom_sf"/>
</dbReference>
<dbReference type="Pfam" id="PF00397">
    <property type="entry name" value="WW"/>
    <property type="match status" value="1"/>
</dbReference>